<dbReference type="PROSITE" id="PS50835">
    <property type="entry name" value="IG_LIKE"/>
    <property type="match status" value="3"/>
</dbReference>
<dbReference type="PROSITE" id="PS51450">
    <property type="entry name" value="LRR"/>
    <property type="match status" value="4"/>
</dbReference>
<keyword evidence="9" id="KW-1015">Disulfide bond</keyword>
<evidence type="ECO:0000256" key="3">
    <source>
        <dbReference type="ARBA" id="ARBA00022614"/>
    </source>
</evidence>
<evidence type="ECO:0000256" key="7">
    <source>
        <dbReference type="ARBA" id="ARBA00022989"/>
    </source>
</evidence>
<dbReference type="SMART" id="SM00369">
    <property type="entry name" value="LRR_TYP"/>
    <property type="match status" value="10"/>
</dbReference>
<dbReference type="CDD" id="cd05763">
    <property type="entry name" value="IgI_LRIG1-like"/>
    <property type="match status" value="1"/>
</dbReference>
<gene>
    <name evidence="14" type="primary">LRIG3</name>
</gene>
<evidence type="ECO:0000256" key="12">
    <source>
        <dbReference type="SAM" id="Phobius"/>
    </source>
</evidence>
<dbReference type="PANTHER" id="PTHR45842:SF16">
    <property type="entry name" value="LEUCINE-RICH REPEATS AND IMMUNOGLOBULIN-LIKE DOMAINS 3"/>
    <property type="match status" value="1"/>
</dbReference>
<evidence type="ECO:0000256" key="9">
    <source>
        <dbReference type="ARBA" id="ARBA00023157"/>
    </source>
</evidence>
<keyword evidence="2" id="KW-1003">Cell membrane</keyword>
<dbReference type="InterPro" id="IPR000483">
    <property type="entry name" value="Cys-rich_flank_reg_C"/>
</dbReference>
<keyword evidence="8 12" id="KW-0472">Membrane</keyword>
<evidence type="ECO:0000256" key="2">
    <source>
        <dbReference type="ARBA" id="ARBA00022475"/>
    </source>
</evidence>
<proteinExistence type="predicted"/>
<accession>A0A803VPR8</accession>
<keyword evidence="3" id="KW-0433">Leucine-rich repeat</keyword>
<evidence type="ECO:0000256" key="6">
    <source>
        <dbReference type="ARBA" id="ARBA00022737"/>
    </source>
</evidence>
<dbReference type="SMART" id="SM00082">
    <property type="entry name" value="LRRCT"/>
    <property type="match status" value="1"/>
</dbReference>
<evidence type="ECO:0000256" key="1">
    <source>
        <dbReference type="ARBA" id="ARBA00004251"/>
    </source>
</evidence>
<dbReference type="SMART" id="SM00408">
    <property type="entry name" value="IGc2"/>
    <property type="match status" value="3"/>
</dbReference>
<dbReference type="FunFam" id="2.60.40.10:FF:000150">
    <property type="entry name" value="Leucine rich repeats and immunoglobulin like domains 3"/>
    <property type="match status" value="1"/>
</dbReference>
<evidence type="ECO:0000256" key="10">
    <source>
        <dbReference type="ARBA" id="ARBA00023180"/>
    </source>
</evidence>
<dbReference type="InterPro" id="IPR003599">
    <property type="entry name" value="Ig_sub"/>
</dbReference>
<dbReference type="SMART" id="SM00409">
    <property type="entry name" value="IG"/>
    <property type="match status" value="3"/>
</dbReference>
<dbReference type="FunFam" id="2.60.40.10:FF:000161">
    <property type="entry name" value="Leucine rich repeats and immunoglobulin like domains 2"/>
    <property type="match status" value="1"/>
</dbReference>
<feature type="transmembrane region" description="Helical" evidence="12">
    <location>
        <begin position="737"/>
        <end position="763"/>
    </location>
</feature>
<reference evidence="14 15" key="1">
    <citation type="journal article" date="2012" name="Nature">
        <title>The genomic landscape of species divergence in Ficedula flycatchers.</title>
        <authorList>
            <person name="Ellegren H."/>
            <person name="Smeds L."/>
            <person name="Burri R."/>
            <person name="Olason P.I."/>
            <person name="Backstrom N."/>
            <person name="Kawakami T."/>
            <person name="Kunstner A."/>
            <person name="Makinen H."/>
            <person name="Nadachowska-Brzyska K."/>
            <person name="Qvarnstrom A."/>
            <person name="Uebbing S."/>
            <person name="Wolf J.B."/>
        </authorList>
    </citation>
    <scope>NUCLEOTIDE SEQUENCE [LARGE SCALE GENOMIC DNA]</scope>
</reference>
<dbReference type="Pfam" id="PF13855">
    <property type="entry name" value="LRR_8"/>
    <property type="match status" value="4"/>
</dbReference>
<dbReference type="SMART" id="SM00365">
    <property type="entry name" value="LRR_SD22"/>
    <property type="match status" value="7"/>
</dbReference>
<dbReference type="Gene3D" id="3.80.10.10">
    <property type="entry name" value="Ribonuclease Inhibitor"/>
    <property type="match status" value="4"/>
</dbReference>
<comment type="subcellular location">
    <subcellularLocation>
        <location evidence="1">Cell membrane</location>
        <topology evidence="1">Single-pass type I membrane protein</topology>
    </subcellularLocation>
</comment>
<name>A0A803VPR8_FICAL</name>
<dbReference type="Pfam" id="PF07679">
    <property type="entry name" value="I-set"/>
    <property type="match status" value="2"/>
</dbReference>
<reference evidence="14" key="2">
    <citation type="submission" date="2025-08" db="UniProtKB">
        <authorList>
            <consortium name="Ensembl"/>
        </authorList>
    </citation>
    <scope>IDENTIFICATION</scope>
</reference>
<keyword evidence="5" id="KW-0732">Signal</keyword>
<dbReference type="InterPro" id="IPR003598">
    <property type="entry name" value="Ig_sub2"/>
</dbReference>
<protein>
    <submittedName>
        <fullName evidence="14">Leucine rich repeats and immunoglobulin like domains 3</fullName>
    </submittedName>
</protein>
<dbReference type="Proteomes" id="UP000016665">
    <property type="component" value="Chromosome 1A"/>
</dbReference>
<sequence>MSPRLKWARECCSVSERARKKFCGLSWTTCSNHHVNAYRCVGKAPARFCSCSPSFLTGDLSHNKLSSIKAGILDHLHSLQEVKLNNNELEIIPDLGPVSANITLLSLTSNKIANVLSEHLKPFQRLETLDLSNNNISELKISSFPSLQLKYLYINSNRITSMEPGTFDNLSTTLQVLKLNRNKISAIPQKMFKLSHLQHLELNRNKIRKIDGLTFQGLPALKSLKLQRNGVTRLMDGAFWGLTNMEVLQLDHNNLTEVTKGWLYGLLMLQQLHLSQNAISRISPDAWEFCQKLSELDLKNNEISWAIEDMNGAFSGLDKLRKLILQGNRIRSITKKAFSGLDALEHLDLSSNAIMSVQGNAFSQMKKLKELHFNTSSLLCDCQLKWLPQWMSENNFQSFVNASCAHPQLLKGKSIFAVSLDGFVCDDFPKPQITVQPETQSAIKGSNLSFVCSAASSSDSPMTFAWKKDNELLQDAEMENYAHLRAQGGEVMEYTTILRLRNVEFSNEGKYQCVISNHFGSSYSVKAKLTVNMLPSFTKIPMDLTIRAGAMARLECAAVGHPIPQIAWQKDGGTDFPAARKRRMHVMPEDDVFFIVDVKIEDTGVYSCTAQNTAGSISANATLTVLETPSFLRPLLDRTVTKGETAVLQCIAGGSPPPRLNWTKDDSPLMVTERHFFAAGNQLLIIVDTDVEDAGKYTCEMSNTLGTERGNIRLNVIPTPTCDSPQNIAPSLDDDGWATVGIVIIAVVCCVVGTSLVWVIIIYHTRRRNEDCSITNTDETNLPADIPSYLSSQGTLAERQDGYGSSENGSHHQFLSSSVGGYFLQQRDSNGICHLDNSSETDLEGVADPFLCHYLGTSGTLYLKGNAYSSDTFETYSTTCSPDQRTAGLGPYESGYLKKKECYQYSPPQEDPFDQYVGVIGTQATSSRLMNSIYSQNEGTGLKSKSLNSDTFDVNRSLEPSSIMSNSTFMGTFGKPLWRPQLDSLSSCRQPANCQPKTSHNNHHVSLDFDAEAEEDGKERTVSRGENTCKQSFENYRTPTFQSCDSDT</sequence>
<dbReference type="InterPro" id="IPR013783">
    <property type="entry name" value="Ig-like_fold"/>
</dbReference>
<dbReference type="FunFam" id="2.60.40.10:FF:000224">
    <property type="entry name" value="Leucine rich repeats and immunoglobulin like domains 3"/>
    <property type="match status" value="1"/>
</dbReference>
<organism evidence="14 15">
    <name type="scientific">Ficedula albicollis</name>
    <name type="common">Collared flycatcher</name>
    <name type="synonym">Muscicapa albicollis</name>
    <dbReference type="NCBI Taxonomy" id="59894"/>
    <lineage>
        <taxon>Eukaryota</taxon>
        <taxon>Metazoa</taxon>
        <taxon>Chordata</taxon>
        <taxon>Craniata</taxon>
        <taxon>Vertebrata</taxon>
        <taxon>Euteleostomi</taxon>
        <taxon>Archelosauria</taxon>
        <taxon>Archosauria</taxon>
        <taxon>Dinosauria</taxon>
        <taxon>Saurischia</taxon>
        <taxon>Theropoda</taxon>
        <taxon>Coelurosauria</taxon>
        <taxon>Aves</taxon>
        <taxon>Neognathae</taxon>
        <taxon>Neoaves</taxon>
        <taxon>Telluraves</taxon>
        <taxon>Australaves</taxon>
        <taxon>Passeriformes</taxon>
        <taxon>Muscicapidae</taxon>
        <taxon>Ficedula</taxon>
    </lineage>
</organism>
<feature type="domain" description="Ig-like" evidence="13">
    <location>
        <begin position="629"/>
        <end position="715"/>
    </location>
</feature>
<evidence type="ECO:0000313" key="14">
    <source>
        <dbReference type="Ensembl" id="ENSFALP00000024724.1"/>
    </source>
</evidence>
<evidence type="ECO:0000256" key="4">
    <source>
        <dbReference type="ARBA" id="ARBA00022692"/>
    </source>
</evidence>
<feature type="domain" description="Ig-like" evidence="13">
    <location>
        <begin position="431"/>
        <end position="530"/>
    </location>
</feature>
<dbReference type="Gene3D" id="2.60.40.10">
    <property type="entry name" value="Immunoglobulins"/>
    <property type="match status" value="3"/>
</dbReference>
<evidence type="ECO:0000256" key="11">
    <source>
        <dbReference type="ARBA" id="ARBA00023319"/>
    </source>
</evidence>
<dbReference type="InterPro" id="IPR050467">
    <property type="entry name" value="LRFN"/>
</dbReference>
<feature type="domain" description="Ig-like" evidence="13">
    <location>
        <begin position="535"/>
        <end position="624"/>
    </location>
</feature>
<dbReference type="GO" id="GO:0005886">
    <property type="term" value="C:plasma membrane"/>
    <property type="evidence" value="ECO:0007669"/>
    <property type="project" value="UniProtKB-SubCell"/>
</dbReference>
<dbReference type="InterPro" id="IPR036179">
    <property type="entry name" value="Ig-like_dom_sf"/>
</dbReference>
<keyword evidence="4 12" id="KW-0812">Transmembrane</keyword>
<evidence type="ECO:0000256" key="8">
    <source>
        <dbReference type="ARBA" id="ARBA00023136"/>
    </source>
</evidence>
<dbReference type="FunFam" id="3.80.10.10:FF:000040">
    <property type="entry name" value="Leucine rich repeats and immunoglobulin like domains 2"/>
    <property type="match status" value="1"/>
</dbReference>
<dbReference type="InterPro" id="IPR001611">
    <property type="entry name" value="Leu-rich_rpt"/>
</dbReference>
<dbReference type="SUPFAM" id="SSF52058">
    <property type="entry name" value="L domain-like"/>
    <property type="match status" value="1"/>
</dbReference>
<dbReference type="InterPro" id="IPR003591">
    <property type="entry name" value="Leu-rich_rpt_typical-subtyp"/>
</dbReference>
<dbReference type="InterPro" id="IPR013098">
    <property type="entry name" value="Ig_I-set"/>
</dbReference>
<keyword evidence="6" id="KW-0677">Repeat</keyword>
<keyword evidence="10" id="KW-0325">Glycoprotein</keyword>
<keyword evidence="11" id="KW-0393">Immunoglobulin domain</keyword>
<evidence type="ECO:0000259" key="13">
    <source>
        <dbReference type="PROSITE" id="PS50835"/>
    </source>
</evidence>
<dbReference type="FunFam" id="3.80.10.10:FF:000023">
    <property type="entry name" value="Leucine rich repeats and immunoglobulin like domains 3"/>
    <property type="match status" value="1"/>
</dbReference>
<reference evidence="14" key="3">
    <citation type="submission" date="2025-09" db="UniProtKB">
        <authorList>
            <consortium name="Ensembl"/>
        </authorList>
    </citation>
    <scope>IDENTIFICATION</scope>
</reference>
<keyword evidence="15" id="KW-1185">Reference proteome</keyword>
<dbReference type="AlphaFoldDB" id="A0A803VPR8"/>
<dbReference type="InterPro" id="IPR007110">
    <property type="entry name" value="Ig-like_dom"/>
</dbReference>
<dbReference type="SUPFAM" id="SSF48726">
    <property type="entry name" value="Immunoglobulin"/>
    <property type="match status" value="3"/>
</dbReference>
<dbReference type="Ensembl" id="ENSFALT00000039391.1">
    <property type="protein sequence ID" value="ENSFALP00000024724.1"/>
    <property type="gene ID" value="ENSFALG00000007326.2"/>
</dbReference>
<keyword evidence="7 12" id="KW-1133">Transmembrane helix</keyword>
<dbReference type="PANTHER" id="PTHR45842">
    <property type="entry name" value="SYNAPTIC ADHESION-LIKE MOLECULE SALM"/>
    <property type="match status" value="1"/>
</dbReference>
<evidence type="ECO:0000256" key="5">
    <source>
        <dbReference type="ARBA" id="ARBA00022729"/>
    </source>
</evidence>
<evidence type="ECO:0000313" key="15">
    <source>
        <dbReference type="Proteomes" id="UP000016665"/>
    </source>
</evidence>
<dbReference type="Pfam" id="PF13927">
    <property type="entry name" value="Ig_3"/>
    <property type="match status" value="1"/>
</dbReference>
<dbReference type="GeneTree" id="ENSGT00940000157098"/>
<dbReference type="InterPro" id="IPR032675">
    <property type="entry name" value="LRR_dom_sf"/>
</dbReference>